<sequence length="156" mass="17257">MANQGQGQAANNPNQPAAPFFGPRGSPSPPPSPPGGLGPHHAPLNAGLYIPTWPPREPDDSLEAIVERFLSPYNSQYNDDRSKVIVDVSYAATRLGVEHFEIDESIDRLVLRQDTFLRPNALEAGIHEDVFKWLCGDPPEEVVWFPVEKMKSTKET</sequence>
<feature type="region of interest" description="Disordered" evidence="1">
    <location>
        <begin position="1"/>
        <end position="53"/>
    </location>
</feature>
<evidence type="ECO:0000313" key="2">
    <source>
        <dbReference type="EMBL" id="KAF2749351.1"/>
    </source>
</evidence>
<accession>A0A6A6VJI0</accession>
<gene>
    <name evidence="2" type="ORF">M011DRAFT_475450</name>
</gene>
<evidence type="ECO:0000313" key="3">
    <source>
        <dbReference type="Proteomes" id="UP000799440"/>
    </source>
</evidence>
<proteinExistence type="predicted"/>
<keyword evidence="3" id="KW-1185">Reference proteome</keyword>
<dbReference type="Proteomes" id="UP000799440">
    <property type="component" value="Unassembled WGS sequence"/>
</dbReference>
<dbReference type="AlphaFoldDB" id="A0A6A6VJI0"/>
<feature type="compositionally biased region" description="Low complexity" evidence="1">
    <location>
        <begin position="1"/>
        <end position="25"/>
    </location>
</feature>
<protein>
    <submittedName>
        <fullName evidence="2">Uncharacterized protein</fullName>
    </submittedName>
</protein>
<reference evidence="2" key="1">
    <citation type="journal article" date="2020" name="Stud. Mycol.">
        <title>101 Dothideomycetes genomes: a test case for predicting lifestyles and emergence of pathogens.</title>
        <authorList>
            <person name="Haridas S."/>
            <person name="Albert R."/>
            <person name="Binder M."/>
            <person name="Bloem J."/>
            <person name="Labutti K."/>
            <person name="Salamov A."/>
            <person name="Andreopoulos B."/>
            <person name="Baker S."/>
            <person name="Barry K."/>
            <person name="Bills G."/>
            <person name="Bluhm B."/>
            <person name="Cannon C."/>
            <person name="Castanera R."/>
            <person name="Culley D."/>
            <person name="Daum C."/>
            <person name="Ezra D."/>
            <person name="Gonzalez J."/>
            <person name="Henrissat B."/>
            <person name="Kuo A."/>
            <person name="Liang C."/>
            <person name="Lipzen A."/>
            <person name="Lutzoni F."/>
            <person name="Magnuson J."/>
            <person name="Mondo S."/>
            <person name="Nolan M."/>
            <person name="Ohm R."/>
            <person name="Pangilinan J."/>
            <person name="Park H.-J."/>
            <person name="Ramirez L."/>
            <person name="Alfaro M."/>
            <person name="Sun H."/>
            <person name="Tritt A."/>
            <person name="Yoshinaga Y."/>
            <person name="Zwiers L.-H."/>
            <person name="Turgeon B."/>
            <person name="Goodwin S."/>
            <person name="Spatafora J."/>
            <person name="Crous P."/>
            <person name="Grigoriev I."/>
        </authorList>
    </citation>
    <scope>NUCLEOTIDE SEQUENCE</scope>
    <source>
        <strain evidence="2">CBS 119925</strain>
    </source>
</reference>
<dbReference type="OrthoDB" id="3744681at2759"/>
<feature type="compositionally biased region" description="Pro residues" evidence="1">
    <location>
        <begin position="26"/>
        <end position="36"/>
    </location>
</feature>
<organism evidence="2 3">
    <name type="scientific">Sporormia fimetaria CBS 119925</name>
    <dbReference type="NCBI Taxonomy" id="1340428"/>
    <lineage>
        <taxon>Eukaryota</taxon>
        <taxon>Fungi</taxon>
        <taxon>Dikarya</taxon>
        <taxon>Ascomycota</taxon>
        <taxon>Pezizomycotina</taxon>
        <taxon>Dothideomycetes</taxon>
        <taxon>Pleosporomycetidae</taxon>
        <taxon>Pleosporales</taxon>
        <taxon>Sporormiaceae</taxon>
        <taxon>Sporormia</taxon>
    </lineage>
</organism>
<dbReference type="EMBL" id="MU006566">
    <property type="protein sequence ID" value="KAF2749351.1"/>
    <property type="molecule type" value="Genomic_DNA"/>
</dbReference>
<name>A0A6A6VJI0_9PLEO</name>
<evidence type="ECO:0000256" key="1">
    <source>
        <dbReference type="SAM" id="MobiDB-lite"/>
    </source>
</evidence>